<sequence length="92" mass="10336">MIELYYWPTPNGWKITILLEELGLDYKVIPVNILKGEQYMPEFIALNPNNKIPVLVDSDGADGAPVTLFESGTIMLYLAEKAGQFFADTRRG</sequence>
<evidence type="ECO:0000259" key="1">
    <source>
        <dbReference type="PROSITE" id="PS50404"/>
    </source>
</evidence>
<dbReference type="EMBL" id="UINC01220095">
    <property type="protein sequence ID" value="SVE47858.1"/>
    <property type="molecule type" value="Genomic_DNA"/>
</dbReference>
<dbReference type="InterPro" id="IPR036249">
    <property type="entry name" value="Thioredoxin-like_sf"/>
</dbReference>
<dbReference type="CDD" id="cd03048">
    <property type="entry name" value="GST_N_Ure2p_like"/>
    <property type="match status" value="1"/>
</dbReference>
<proteinExistence type="predicted"/>
<reference evidence="2" key="1">
    <citation type="submission" date="2018-05" db="EMBL/GenBank/DDBJ databases">
        <authorList>
            <person name="Lanie J.A."/>
            <person name="Ng W.-L."/>
            <person name="Kazmierczak K.M."/>
            <person name="Andrzejewski T.M."/>
            <person name="Davidsen T.M."/>
            <person name="Wayne K.J."/>
            <person name="Tettelin H."/>
            <person name="Glass J.I."/>
            <person name="Rusch D."/>
            <person name="Podicherti R."/>
            <person name="Tsui H.-C.T."/>
            <person name="Winkler M.E."/>
        </authorList>
    </citation>
    <scope>NUCLEOTIDE SEQUENCE</scope>
</reference>
<feature type="domain" description="GST N-terminal" evidence="1">
    <location>
        <begin position="1"/>
        <end position="86"/>
    </location>
</feature>
<dbReference type="InterPro" id="IPR040079">
    <property type="entry name" value="Glutathione_S-Trfase"/>
</dbReference>
<dbReference type="Gene3D" id="3.40.30.10">
    <property type="entry name" value="Glutaredoxin"/>
    <property type="match status" value="1"/>
</dbReference>
<evidence type="ECO:0000313" key="2">
    <source>
        <dbReference type="EMBL" id="SVE47858.1"/>
    </source>
</evidence>
<dbReference type="InterPro" id="IPR004045">
    <property type="entry name" value="Glutathione_S-Trfase_N"/>
</dbReference>
<dbReference type="SUPFAM" id="SSF52833">
    <property type="entry name" value="Thioredoxin-like"/>
    <property type="match status" value="1"/>
</dbReference>
<feature type="non-terminal residue" evidence="2">
    <location>
        <position position="92"/>
    </location>
</feature>
<dbReference type="Pfam" id="PF02798">
    <property type="entry name" value="GST_N"/>
    <property type="match status" value="1"/>
</dbReference>
<dbReference type="AlphaFoldDB" id="A0A383DVI8"/>
<dbReference type="PANTHER" id="PTHR44051">
    <property type="entry name" value="GLUTATHIONE S-TRANSFERASE-RELATED"/>
    <property type="match status" value="1"/>
</dbReference>
<name>A0A383DVI8_9ZZZZ</name>
<protein>
    <recommendedName>
        <fullName evidence="1">GST N-terminal domain-containing protein</fullName>
    </recommendedName>
</protein>
<dbReference type="PANTHER" id="PTHR44051:SF19">
    <property type="entry name" value="DISULFIDE-BOND OXIDOREDUCTASE YFCG"/>
    <property type="match status" value="1"/>
</dbReference>
<accession>A0A383DVI8</accession>
<dbReference type="PROSITE" id="PS50404">
    <property type="entry name" value="GST_NTER"/>
    <property type="match status" value="1"/>
</dbReference>
<gene>
    <name evidence="2" type="ORF">METZ01_LOCUS500712</name>
</gene>
<organism evidence="2">
    <name type="scientific">marine metagenome</name>
    <dbReference type="NCBI Taxonomy" id="408172"/>
    <lineage>
        <taxon>unclassified sequences</taxon>
        <taxon>metagenomes</taxon>
        <taxon>ecological metagenomes</taxon>
    </lineage>
</organism>
<dbReference type="SFLD" id="SFLDS00019">
    <property type="entry name" value="Glutathione_Transferase_(cytos"/>
    <property type="match status" value="1"/>
</dbReference>